<dbReference type="STRING" id="1123501.Wenmar_02085"/>
<evidence type="ECO:0000313" key="3">
    <source>
        <dbReference type="Proteomes" id="UP000035100"/>
    </source>
</evidence>
<evidence type="ECO:0000259" key="1">
    <source>
        <dbReference type="Pfam" id="PF06568"/>
    </source>
</evidence>
<dbReference type="RefSeq" id="WP_018304933.1">
    <property type="nucleotide sequence ID" value="NZ_KB902316.1"/>
</dbReference>
<dbReference type="EMBL" id="AONG01000009">
    <property type="protein sequence ID" value="KIQ69721.1"/>
    <property type="molecule type" value="Genomic_DNA"/>
</dbReference>
<organism evidence="2 3">
    <name type="scientific">Wenxinia marina DSM 24838</name>
    <dbReference type="NCBI Taxonomy" id="1123501"/>
    <lineage>
        <taxon>Bacteria</taxon>
        <taxon>Pseudomonadati</taxon>
        <taxon>Pseudomonadota</taxon>
        <taxon>Alphaproteobacteria</taxon>
        <taxon>Rhodobacterales</taxon>
        <taxon>Roseobacteraceae</taxon>
        <taxon>Wenxinia</taxon>
    </lineage>
</organism>
<sequence>MAYANASRADGATLRDRFAVLRTDLSERLARRRLYRTTLDELTRLDDRDLADLGIHRSQLKSIAHESAYGRS</sequence>
<comment type="caution">
    <text evidence="2">The sequence shown here is derived from an EMBL/GenBank/DDBJ whole genome shotgun (WGS) entry which is preliminary data.</text>
</comment>
<name>A0A0D0PEA9_9RHOB</name>
<reference evidence="2 3" key="1">
    <citation type="submission" date="2013-01" db="EMBL/GenBank/DDBJ databases">
        <authorList>
            <person name="Fiebig A."/>
            <person name="Goeker M."/>
            <person name="Klenk H.-P.P."/>
        </authorList>
    </citation>
    <scope>NUCLEOTIDE SEQUENCE [LARGE SCALE GENOMIC DNA]</scope>
    <source>
        <strain evidence="2 3">DSM 24838</strain>
    </source>
</reference>
<gene>
    <name evidence="2" type="ORF">Wenmar_02085</name>
</gene>
<dbReference type="Pfam" id="PF06568">
    <property type="entry name" value="YjiS-like"/>
    <property type="match status" value="1"/>
</dbReference>
<dbReference type="Proteomes" id="UP000035100">
    <property type="component" value="Unassembled WGS sequence"/>
</dbReference>
<dbReference type="AlphaFoldDB" id="A0A0D0PEA9"/>
<proteinExistence type="predicted"/>
<dbReference type="eggNOG" id="COG5457">
    <property type="taxonomic scope" value="Bacteria"/>
</dbReference>
<evidence type="ECO:0000313" key="2">
    <source>
        <dbReference type="EMBL" id="KIQ69721.1"/>
    </source>
</evidence>
<feature type="domain" description="YjiS-like" evidence="1">
    <location>
        <begin position="27"/>
        <end position="60"/>
    </location>
</feature>
<dbReference type="InterPro" id="IPR009506">
    <property type="entry name" value="YjiS-like"/>
</dbReference>
<protein>
    <recommendedName>
        <fullName evidence="1">YjiS-like domain-containing protein</fullName>
    </recommendedName>
</protein>
<accession>A0A0D0PEA9</accession>
<keyword evidence="3" id="KW-1185">Reference proteome</keyword>